<dbReference type="GO" id="GO:0009055">
    <property type="term" value="F:electron transfer activity"/>
    <property type="evidence" value="ECO:0007669"/>
    <property type="project" value="TreeGrafter"/>
</dbReference>
<accession>A0A1H7K2X1</accession>
<gene>
    <name evidence="3" type="ORF">SAMN04488008_102205</name>
</gene>
<evidence type="ECO:0000259" key="2">
    <source>
        <dbReference type="Pfam" id="PF04784"/>
    </source>
</evidence>
<dbReference type="PANTHER" id="PTHR34386:SF1">
    <property type="entry name" value="GLUTAREDOXIN-LIKE PROTEIN NRDH"/>
    <property type="match status" value="1"/>
</dbReference>
<dbReference type="GO" id="GO:0045454">
    <property type="term" value="P:cell redox homeostasis"/>
    <property type="evidence" value="ECO:0007669"/>
    <property type="project" value="TreeGrafter"/>
</dbReference>
<dbReference type="EMBL" id="FNZN01000002">
    <property type="protein sequence ID" value="SEK80770.1"/>
    <property type="molecule type" value="Genomic_DNA"/>
</dbReference>
<dbReference type="STRING" id="228957.SAMN04488008_102205"/>
<dbReference type="InterPro" id="IPR051548">
    <property type="entry name" value="Grx-like_ET"/>
</dbReference>
<dbReference type="AlphaFoldDB" id="A0A1H7K2X1"/>
<protein>
    <recommendedName>
        <fullName evidence="2">DUF547 domain-containing protein</fullName>
    </recommendedName>
</protein>
<evidence type="ECO:0000256" key="1">
    <source>
        <dbReference type="SAM" id="SignalP"/>
    </source>
</evidence>
<reference evidence="4" key="1">
    <citation type="submission" date="2016-10" db="EMBL/GenBank/DDBJ databases">
        <authorList>
            <person name="Varghese N."/>
            <person name="Submissions S."/>
        </authorList>
    </citation>
    <scope>NUCLEOTIDE SEQUENCE [LARGE SCALE GENOMIC DNA]</scope>
    <source>
        <strain evidence="4">DSM 16471</strain>
    </source>
</reference>
<keyword evidence="4" id="KW-1185">Reference proteome</keyword>
<organism evidence="3 4">
    <name type="scientific">Maribacter orientalis</name>
    <dbReference type="NCBI Taxonomy" id="228957"/>
    <lineage>
        <taxon>Bacteria</taxon>
        <taxon>Pseudomonadati</taxon>
        <taxon>Bacteroidota</taxon>
        <taxon>Flavobacteriia</taxon>
        <taxon>Flavobacteriales</taxon>
        <taxon>Flavobacteriaceae</taxon>
        <taxon>Maribacter</taxon>
    </lineage>
</organism>
<dbReference type="Proteomes" id="UP000198990">
    <property type="component" value="Unassembled WGS sequence"/>
</dbReference>
<dbReference type="RefSeq" id="WP_091620580.1">
    <property type="nucleotide sequence ID" value="NZ_FNZN01000002.1"/>
</dbReference>
<dbReference type="PANTHER" id="PTHR34386">
    <property type="entry name" value="GLUTAREDOXIN"/>
    <property type="match status" value="1"/>
</dbReference>
<dbReference type="OrthoDB" id="526867at2"/>
<sequence>MKYKIALLVFFFGILIAKAQQPDVFFNATDTFFKNYVSNGRVDYKAIVEQPSKLNILVHMAKNINVIEEKSNEYQAFWINTYNLLVIKGIVDNYPLKSPLDIDGFFDKMHYDVGGNIITLNGIENELLRAKFPKEPRFHFVLVCAGIGCPPIINEAYIPKKLETQLQRQTVLAINNPSFIRVEGNKVNVSQIFEWYKDDFERAGGVVTFINNFKTSKIPASAELGYYPYDWTLNSK</sequence>
<dbReference type="InterPro" id="IPR006869">
    <property type="entry name" value="DUF547"/>
</dbReference>
<keyword evidence="1" id="KW-0732">Signal</keyword>
<feature type="chain" id="PRO_5011765989" description="DUF547 domain-containing protein" evidence="1">
    <location>
        <begin position="20"/>
        <end position="236"/>
    </location>
</feature>
<feature type="domain" description="DUF547" evidence="2">
    <location>
        <begin position="70"/>
        <end position="170"/>
    </location>
</feature>
<proteinExistence type="predicted"/>
<dbReference type="Pfam" id="PF04784">
    <property type="entry name" value="DUF547"/>
    <property type="match status" value="1"/>
</dbReference>
<evidence type="ECO:0000313" key="4">
    <source>
        <dbReference type="Proteomes" id="UP000198990"/>
    </source>
</evidence>
<feature type="signal peptide" evidence="1">
    <location>
        <begin position="1"/>
        <end position="19"/>
    </location>
</feature>
<name>A0A1H7K2X1_9FLAO</name>
<evidence type="ECO:0000313" key="3">
    <source>
        <dbReference type="EMBL" id="SEK80770.1"/>
    </source>
</evidence>